<dbReference type="InterPro" id="IPR018392">
    <property type="entry name" value="LysM"/>
</dbReference>
<dbReference type="Proteomes" id="UP000051886">
    <property type="component" value="Unassembled WGS sequence"/>
</dbReference>
<proteinExistence type="predicted"/>
<sequence length="211" mass="22287">MNLKQTLLTVTAAAGLFGVTAVTANADTVTVKSGDTVSDIAAANHTTIAAIEKANDLADINFILPGQKLDIDGEGNVKVVEQPKAQVSAQAPVKAQTQVKAQAPVKVQKPAQQPAATKPAAQKTQAPVQSHKSAAYTGTSSSAKDQLAQRESGGSYSARNGQFIGKYQLGAQMLNGDFSKANQERVADQYVDQRYGSWENALKHSNQTGWY</sequence>
<evidence type="ECO:0000256" key="1">
    <source>
        <dbReference type="SAM" id="MobiDB-lite"/>
    </source>
</evidence>
<dbReference type="Gene3D" id="3.10.350.10">
    <property type="entry name" value="LysM domain"/>
    <property type="match status" value="1"/>
</dbReference>
<name>A0A0R2LD61_9LACO</name>
<dbReference type="STRING" id="449659.IV66_GL001557"/>
<reference evidence="4 5" key="1">
    <citation type="journal article" date="2015" name="Genome Announc.">
        <title>Expanding the biotechnology potential of lactobacilli through comparative genomics of 213 strains and associated genera.</title>
        <authorList>
            <person name="Sun Z."/>
            <person name="Harris H.M."/>
            <person name="McCann A."/>
            <person name="Guo C."/>
            <person name="Argimon S."/>
            <person name="Zhang W."/>
            <person name="Yang X."/>
            <person name="Jeffery I.B."/>
            <person name="Cooney J.C."/>
            <person name="Kagawa T.F."/>
            <person name="Liu W."/>
            <person name="Song Y."/>
            <person name="Salvetti E."/>
            <person name="Wrobel A."/>
            <person name="Rasinkangas P."/>
            <person name="Parkhill J."/>
            <person name="Rea M.C."/>
            <person name="O'Sullivan O."/>
            <person name="Ritari J."/>
            <person name="Douillard F.P."/>
            <person name="Paul Ross R."/>
            <person name="Yang R."/>
            <person name="Briner A.E."/>
            <person name="Felis G.E."/>
            <person name="de Vos W.M."/>
            <person name="Barrangou R."/>
            <person name="Klaenhammer T.R."/>
            <person name="Caufield P.W."/>
            <person name="Cui Y."/>
            <person name="Zhang H."/>
            <person name="O'Toole P.W."/>
        </authorList>
    </citation>
    <scope>NUCLEOTIDE SEQUENCE [LARGE SCALE GENOMIC DNA]</scope>
    <source>
        <strain evidence="4 5">NBRC 103219</strain>
    </source>
</reference>
<evidence type="ECO:0000259" key="3">
    <source>
        <dbReference type="PROSITE" id="PS51782"/>
    </source>
</evidence>
<accession>A0A0R2LD61</accession>
<dbReference type="InterPro" id="IPR036779">
    <property type="entry name" value="LysM_dom_sf"/>
</dbReference>
<dbReference type="OrthoDB" id="117366at2"/>
<keyword evidence="5" id="KW-1185">Reference proteome</keyword>
<organism evidence="4 5">
    <name type="scientific">Ligilactobacillus pobuzihii</name>
    <dbReference type="NCBI Taxonomy" id="449659"/>
    <lineage>
        <taxon>Bacteria</taxon>
        <taxon>Bacillati</taxon>
        <taxon>Bacillota</taxon>
        <taxon>Bacilli</taxon>
        <taxon>Lactobacillales</taxon>
        <taxon>Lactobacillaceae</taxon>
        <taxon>Ligilactobacillus</taxon>
    </lineage>
</organism>
<dbReference type="SMART" id="SM00257">
    <property type="entry name" value="LysM"/>
    <property type="match status" value="1"/>
</dbReference>
<dbReference type="PATRIC" id="fig|449659.4.peg.1583"/>
<dbReference type="SUPFAM" id="SSF54106">
    <property type="entry name" value="LysM domain"/>
    <property type="match status" value="1"/>
</dbReference>
<evidence type="ECO:0000313" key="4">
    <source>
        <dbReference type="EMBL" id="KRN99552.1"/>
    </source>
</evidence>
<feature type="domain" description="LysM" evidence="3">
    <location>
        <begin position="27"/>
        <end position="71"/>
    </location>
</feature>
<feature type="compositionally biased region" description="Polar residues" evidence="1">
    <location>
        <begin position="128"/>
        <end position="144"/>
    </location>
</feature>
<dbReference type="AlphaFoldDB" id="A0A0R2LD61"/>
<gene>
    <name evidence="4" type="ORF">IV66_GL001557</name>
</gene>
<dbReference type="Pfam" id="PF01476">
    <property type="entry name" value="LysM"/>
    <property type="match status" value="1"/>
</dbReference>
<dbReference type="CDD" id="cd00118">
    <property type="entry name" value="LysM"/>
    <property type="match status" value="1"/>
</dbReference>
<protein>
    <submittedName>
        <fullName evidence="4">Peptidoglycan binding protein</fullName>
    </submittedName>
</protein>
<feature type="signal peptide" evidence="2">
    <location>
        <begin position="1"/>
        <end position="26"/>
    </location>
</feature>
<feature type="chain" id="PRO_5006419890" evidence="2">
    <location>
        <begin position="27"/>
        <end position="211"/>
    </location>
</feature>
<evidence type="ECO:0000256" key="2">
    <source>
        <dbReference type="SAM" id="SignalP"/>
    </source>
</evidence>
<keyword evidence="2" id="KW-0732">Signal</keyword>
<feature type="region of interest" description="Disordered" evidence="1">
    <location>
        <begin position="100"/>
        <end position="155"/>
    </location>
</feature>
<dbReference type="PROSITE" id="PS51782">
    <property type="entry name" value="LYSM"/>
    <property type="match status" value="1"/>
</dbReference>
<comment type="caution">
    <text evidence="4">The sequence shown here is derived from an EMBL/GenBank/DDBJ whole genome shotgun (WGS) entry which is preliminary data.</text>
</comment>
<feature type="compositionally biased region" description="Low complexity" evidence="1">
    <location>
        <begin position="100"/>
        <end position="127"/>
    </location>
</feature>
<evidence type="ECO:0000313" key="5">
    <source>
        <dbReference type="Proteomes" id="UP000051886"/>
    </source>
</evidence>
<dbReference type="RefSeq" id="WP_017868744.1">
    <property type="nucleotide sequence ID" value="NZ_BJYB01000012.1"/>
</dbReference>
<dbReference type="EMBL" id="JQCN01000031">
    <property type="protein sequence ID" value="KRN99552.1"/>
    <property type="molecule type" value="Genomic_DNA"/>
</dbReference>